<keyword evidence="7" id="KW-0479">Metal-binding</keyword>
<dbReference type="SMART" id="SM00564">
    <property type="entry name" value="PQQ"/>
    <property type="match status" value="2"/>
</dbReference>
<keyword evidence="9" id="KW-0547">Nucleotide-binding</keyword>
<dbReference type="FunFam" id="1.10.510.10:FF:000572">
    <property type="entry name" value="Serine/threonine-protein kinase/endoribonuclease IRE1"/>
    <property type="match status" value="1"/>
</dbReference>
<feature type="compositionally biased region" description="Acidic residues" evidence="19">
    <location>
        <begin position="799"/>
        <end position="818"/>
    </location>
</feature>
<evidence type="ECO:0000256" key="19">
    <source>
        <dbReference type="SAM" id="MobiDB-lite"/>
    </source>
</evidence>
<dbReference type="InterPro" id="IPR000719">
    <property type="entry name" value="Prot_kinase_dom"/>
</dbReference>
<comment type="subcellular location">
    <subcellularLocation>
        <location evidence="2">Membrane</location>
        <topology evidence="2">Single-pass type I membrane protein</topology>
    </subcellularLocation>
</comment>
<evidence type="ECO:0000256" key="11">
    <source>
        <dbReference type="ARBA" id="ARBA00022801"/>
    </source>
</evidence>
<dbReference type="InterPro" id="IPR045133">
    <property type="entry name" value="IRE1/2-like"/>
</dbReference>
<evidence type="ECO:0000256" key="6">
    <source>
        <dbReference type="ARBA" id="ARBA00022692"/>
    </source>
</evidence>
<feature type="domain" description="KEN" evidence="22">
    <location>
        <begin position="1211"/>
        <end position="1343"/>
    </location>
</feature>
<dbReference type="InterPro" id="IPR010513">
    <property type="entry name" value="KEN_dom"/>
</dbReference>
<dbReference type="Pfam" id="PF06479">
    <property type="entry name" value="Ribonuc_2-5A"/>
    <property type="match status" value="1"/>
</dbReference>
<dbReference type="Gene3D" id="1.10.510.10">
    <property type="entry name" value="Transferase(Phosphotransferase) domain 1"/>
    <property type="match status" value="1"/>
</dbReference>
<dbReference type="GO" id="GO:0004521">
    <property type="term" value="F:RNA endonuclease activity"/>
    <property type="evidence" value="ECO:0007669"/>
    <property type="project" value="InterPro"/>
</dbReference>
<dbReference type="EC" id="2.7.11.1" evidence="3"/>
<dbReference type="GO" id="GO:0016787">
    <property type="term" value="F:hydrolase activity"/>
    <property type="evidence" value="ECO:0007669"/>
    <property type="project" value="UniProtKB-KW"/>
</dbReference>
<feature type="region of interest" description="Disordered" evidence="19">
    <location>
        <begin position="389"/>
        <end position="408"/>
    </location>
</feature>
<feature type="transmembrane region" description="Helical" evidence="20">
    <location>
        <begin position="12"/>
        <end position="32"/>
    </location>
</feature>
<keyword evidence="10 23" id="KW-0418">Kinase</keyword>
<feature type="compositionally biased region" description="Polar residues" evidence="19">
    <location>
        <begin position="733"/>
        <end position="747"/>
    </location>
</feature>
<dbReference type="GO" id="GO:0005524">
    <property type="term" value="F:ATP binding"/>
    <property type="evidence" value="ECO:0007669"/>
    <property type="project" value="UniProtKB-KW"/>
</dbReference>
<dbReference type="Gene3D" id="3.30.200.20">
    <property type="entry name" value="Phosphorylase Kinase, domain 1"/>
    <property type="match status" value="1"/>
</dbReference>
<evidence type="ECO:0000256" key="8">
    <source>
        <dbReference type="ARBA" id="ARBA00022729"/>
    </source>
</evidence>
<feature type="compositionally biased region" description="Polar residues" evidence="19">
    <location>
        <begin position="767"/>
        <end position="791"/>
    </location>
</feature>
<feature type="region of interest" description="Disordered" evidence="19">
    <location>
        <begin position="1091"/>
        <end position="1123"/>
    </location>
</feature>
<keyword evidence="5" id="KW-0808">Transferase</keyword>
<accession>A0A286UEJ7</accession>
<dbReference type="FunFam" id="3.30.200.20:FF:000077">
    <property type="entry name" value="Putative Serine/threonine-protein kinase/endoribonuclease IRE1"/>
    <property type="match status" value="1"/>
</dbReference>
<dbReference type="PROSITE" id="PS00108">
    <property type="entry name" value="PROTEIN_KINASE_ST"/>
    <property type="match status" value="1"/>
</dbReference>
<feature type="region of interest" description="Disordered" evidence="19">
    <location>
        <begin position="591"/>
        <end position="636"/>
    </location>
</feature>
<evidence type="ECO:0000256" key="5">
    <source>
        <dbReference type="ARBA" id="ARBA00022679"/>
    </source>
</evidence>
<evidence type="ECO:0000256" key="15">
    <source>
        <dbReference type="ARBA" id="ARBA00023136"/>
    </source>
</evidence>
<feature type="compositionally biased region" description="Polar residues" evidence="19">
    <location>
        <begin position="616"/>
        <end position="636"/>
    </location>
</feature>
<dbReference type="GO" id="GO:0036498">
    <property type="term" value="P:IRE1-mediated unfolded protein response"/>
    <property type="evidence" value="ECO:0007669"/>
    <property type="project" value="TreeGrafter"/>
</dbReference>
<dbReference type="OrthoDB" id="63989at2759"/>
<evidence type="ECO:0000256" key="20">
    <source>
        <dbReference type="SAM" id="Phobius"/>
    </source>
</evidence>
<evidence type="ECO:0000256" key="3">
    <source>
        <dbReference type="ARBA" id="ARBA00012513"/>
    </source>
</evidence>
<feature type="region of interest" description="Disordered" evidence="19">
    <location>
        <begin position="759"/>
        <end position="850"/>
    </location>
</feature>
<sequence length="1345" mass="147977">MQERLKLGGLTNALSAMILSFVFLLLALYTSIACAEKTSPGQVDYQGIKSGQGYYRARRLPRALDTAEQNHPYQRQHAHIVQQSQQGQGLVDEGTEDDSPDSYHYGNYKFLPPVQALHGGPEDELELLDICLLASVDGKFHALNRTSGQILWSMGSSSKGVKLDANPNQTKALDPLVRTQHFVHGITSDDSDSRHKPDMKQQKDMYIIEPQTGAIFILPETDAPLQRLPFTMAQLVDMSPFTLPGDDEHRVFVGRKETSLVVLELETGKLKSTVNSECPWDPFAEMDFASEKEADFLDELENVEFRKNKPVSTEILIGRTDYHVSIHTRPRHPFDPRPPVQTLTFSTYGPNNQDHAIQATYRRAPDDIYIQPMANGEVMAFKTMVPVSEWEGQRSQEETNRGSGSQPLWGNTFGSTVVAVFDILRSPSRKYPIALLQPQPRIHDVIPNFPSRKPSSGASQGVDIGSSEAATYIGLVPESQALFALSVDRFPLAATFSRLNYNFQSQGRRKKLHAIDGYVPSDSGSASNKDVDYEEILEVDTIDGVSALLAARARCENGFSSNSLLDKDATESHWDLSCLVGKRPVVASGQSRLSRLLPDRASDSESSGDQEKTKTLDTLQYGSGVSSGDGNYSHQSDSVLAKQASVQSPSGQTLSGGAMTIILIVLGLWYITKKKPRVNLLREQSEVSSNVRVDETGSQDLVKTELPVVSPTARIVEVAETESKEKVVPSPPKSSQELTTSLSTDKDLVQSSSYSDDFVIVDPQPSTPTIPATPLKSNATTVNKTAGSGISTKRGGGSVEEDVDDDSDREDDGGEGEAEGEKGALPIPGKKKPVRRRKRGRKNKGAAAANATGVALNLSEEPVKVVADEVVVKPDGDQAAPPSPKISINIPSSTSSSLVAPQQLDVSDDILGYGSHGTVVFRGSLQGRAVAVKRLLQDFVTLASREVMILQESDDHPNVIRYYYQEAHGNFLYIALELCPASLADVVEHPDQHRELAAAFEPKRALAQIASGLRHLHALKIIHRDIKPQNILISSAKKGAGTMAGHRMLISDFGLCKRLEVDQTSFLPTAYGAMAAGTAGWRAPEILRGDVKLDEPPTDDSTQSSRGSVGTVGSTGSVPTTSRPTRLTKSVDIFALGCLFYYILTSGGHPFGDRYEREINILKDEKSLSALESFGEEGLEAIDLITSMLNNDASKRPDTTTCLIHPFFWNPARRLGFLQDASDRFEIMCRDPRDPNLVELERYAHGVVGNDWQGRLDKTFLDNLGKFRKYDGKSVQDLMRALRNKKHHYQDLPDNVKRQLGPLPDGFLSYFTRRFPHLFMHVHNVIARTNLRYESMFKSYFELTD</sequence>
<dbReference type="Gene3D" id="1.20.1440.180">
    <property type="entry name" value="KEN domain"/>
    <property type="match status" value="1"/>
</dbReference>
<evidence type="ECO:0000256" key="1">
    <source>
        <dbReference type="ARBA" id="ARBA00001946"/>
    </source>
</evidence>
<feature type="region of interest" description="Disordered" evidence="19">
    <location>
        <begin position="720"/>
        <end position="747"/>
    </location>
</feature>
<evidence type="ECO:0000256" key="9">
    <source>
        <dbReference type="ARBA" id="ARBA00022741"/>
    </source>
</evidence>
<dbReference type="Proteomes" id="UP000217199">
    <property type="component" value="Unassembled WGS sequence"/>
</dbReference>
<evidence type="ECO:0000256" key="18">
    <source>
        <dbReference type="ARBA" id="ARBA00048977"/>
    </source>
</evidence>
<evidence type="ECO:0000259" key="21">
    <source>
        <dbReference type="PROSITE" id="PS50011"/>
    </source>
</evidence>
<dbReference type="InterPro" id="IPR038357">
    <property type="entry name" value="KEN_sf"/>
</dbReference>
<evidence type="ECO:0000256" key="17">
    <source>
        <dbReference type="ARBA" id="ARBA00048659"/>
    </source>
</evidence>
<keyword evidence="15 20" id="KW-0472">Membrane</keyword>
<evidence type="ECO:0000313" key="24">
    <source>
        <dbReference type="Proteomes" id="UP000217199"/>
    </source>
</evidence>
<evidence type="ECO:0000256" key="2">
    <source>
        <dbReference type="ARBA" id="ARBA00004479"/>
    </source>
</evidence>
<dbReference type="GO" id="GO:0006397">
    <property type="term" value="P:mRNA processing"/>
    <property type="evidence" value="ECO:0007669"/>
    <property type="project" value="InterPro"/>
</dbReference>
<feature type="compositionally biased region" description="Basic and acidic residues" evidence="19">
    <location>
        <begin position="597"/>
        <end position="615"/>
    </location>
</feature>
<dbReference type="SMART" id="SM00220">
    <property type="entry name" value="S_TKc"/>
    <property type="match status" value="1"/>
</dbReference>
<evidence type="ECO:0000256" key="12">
    <source>
        <dbReference type="ARBA" id="ARBA00022840"/>
    </source>
</evidence>
<dbReference type="Pfam" id="PF00069">
    <property type="entry name" value="Pkinase"/>
    <property type="match status" value="1"/>
</dbReference>
<dbReference type="PANTHER" id="PTHR13954">
    <property type="entry name" value="IRE1-RELATED"/>
    <property type="match status" value="1"/>
</dbReference>
<dbReference type="GO" id="GO:0004674">
    <property type="term" value="F:protein serine/threonine kinase activity"/>
    <property type="evidence" value="ECO:0007669"/>
    <property type="project" value="UniProtKB-KW"/>
</dbReference>
<dbReference type="SUPFAM" id="SSF56112">
    <property type="entry name" value="Protein kinase-like (PK-like)"/>
    <property type="match status" value="1"/>
</dbReference>
<dbReference type="SMART" id="SM00580">
    <property type="entry name" value="PUG"/>
    <property type="match status" value="1"/>
</dbReference>
<organism evidence="23 24">
    <name type="scientific">Pyrrhoderma noxium</name>
    <dbReference type="NCBI Taxonomy" id="2282107"/>
    <lineage>
        <taxon>Eukaryota</taxon>
        <taxon>Fungi</taxon>
        <taxon>Dikarya</taxon>
        <taxon>Basidiomycota</taxon>
        <taxon>Agaricomycotina</taxon>
        <taxon>Agaricomycetes</taxon>
        <taxon>Hymenochaetales</taxon>
        <taxon>Hymenochaetaceae</taxon>
        <taxon>Pyrrhoderma</taxon>
    </lineage>
</organism>
<reference evidence="23 24" key="1">
    <citation type="journal article" date="2017" name="Mol. Ecol.">
        <title>Comparative and population genomic landscape of Phellinus noxius: A hypervariable fungus causing root rot in trees.</title>
        <authorList>
            <person name="Chung C.L."/>
            <person name="Lee T.J."/>
            <person name="Akiba M."/>
            <person name="Lee H.H."/>
            <person name="Kuo T.H."/>
            <person name="Liu D."/>
            <person name="Ke H.M."/>
            <person name="Yokoi T."/>
            <person name="Roa M.B."/>
            <person name="Lu M.J."/>
            <person name="Chang Y.Y."/>
            <person name="Ann P.J."/>
            <person name="Tsai J.N."/>
            <person name="Chen C.Y."/>
            <person name="Tzean S.S."/>
            <person name="Ota Y."/>
            <person name="Hattori T."/>
            <person name="Sahashi N."/>
            <person name="Liou R.F."/>
            <person name="Kikuchi T."/>
            <person name="Tsai I.J."/>
        </authorList>
    </citation>
    <scope>NUCLEOTIDE SEQUENCE [LARGE SCALE GENOMIC DNA]</scope>
    <source>
        <strain evidence="23 24">FFPRI411160</strain>
    </source>
</reference>
<keyword evidence="16" id="KW-0325">Glycoprotein</keyword>
<dbReference type="GO" id="GO:0051082">
    <property type="term" value="F:unfolded protein binding"/>
    <property type="evidence" value="ECO:0007669"/>
    <property type="project" value="TreeGrafter"/>
</dbReference>
<dbReference type="GO" id="GO:1990604">
    <property type="term" value="C:IRE1-TRAF2-ASK1 complex"/>
    <property type="evidence" value="ECO:0007669"/>
    <property type="project" value="TreeGrafter"/>
</dbReference>
<feature type="domain" description="Protein kinase" evidence="21">
    <location>
        <begin position="905"/>
        <end position="1208"/>
    </location>
</feature>
<keyword evidence="24" id="KW-1185">Reference proteome</keyword>
<comment type="cofactor">
    <cofactor evidence="1">
        <name>Mg(2+)</name>
        <dbReference type="ChEBI" id="CHEBI:18420"/>
    </cofactor>
</comment>
<dbReference type="InParanoid" id="A0A286UEJ7"/>
<feature type="compositionally biased region" description="Basic and acidic residues" evidence="19">
    <location>
        <begin position="391"/>
        <end position="400"/>
    </location>
</feature>
<keyword evidence="6 20" id="KW-0812">Transmembrane</keyword>
<proteinExistence type="predicted"/>
<dbReference type="InterPro" id="IPR008271">
    <property type="entry name" value="Ser/Thr_kinase_AS"/>
</dbReference>
<feature type="compositionally biased region" description="Basic residues" evidence="19">
    <location>
        <begin position="829"/>
        <end position="844"/>
    </location>
</feature>
<feature type="compositionally biased region" description="Low complexity" evidence="19">
    <location>
        <begin position="1101"/>
        <end position="1123"/>
    </location>
</feature>
<dbReference type="InterPro" id="IPR018391">
    <property type="entry name" value="PQQ_b-propeller_rpt"/>
</dbReference>
<protein>
    <recommendedName>
        <fullName evidence="3">non-specific serine/threonine protein kinase</fullName>
        <ecNumber evidence="3">2.7.11.1</ecNumber>
    </recommendedName>
</protein>
<evidence type="ECO:0000256" key="14">
    <source>
        <dbReference type="ARBA" id="ARBA00022989"/>
    </source>
</evidence>
<comment type="catalytic activity">
    <reaction evidence="17">
        <text>L-threonyl-[protein] + ATP = O-phospho-L-threonyl-[protein] + ADP + H(+)</text>
        <dbReference type="Rhea" id="RHEA:46608"/>
        <dbReference type="Rhea" id="RHEA-COMP:11060"/>
        <dbReference type="Rhea" id="RHEA-COMP:11605"/>
        <dbReference type="ChEBI" id="CHEBI:15378"/>
        <dbReference type="ChEBI" id="CHEBI:30013"/>
        <dbReference type="ChEBI" id="CHEBI:30616"/>
        <dbReference type="ChEBI" id="CHEBI:61977"/>
        <dbReference type="ChEBI" id="CHEBI:456216"/>
        <dbReference type="EC" id="2.7.11.1"/>
    </reaction>
    <physiologicalReaction direction="left-to-right" evidence="17">
        <dbReference type="Rhea" id="RHEA:46609"/>
    </physiologicalReaction>
</comment>
<dbReference type="InterPro" id="IPR011009">
    <property type="entry name" value="Kinase-like_dom_sf"/>
</dbReference>
<dbReference type="EMBL" id="NBII01000006">
    <property type="protein sequence ID" value="PAV17915.1"/>
    <property type="molecule type" value="Genomic_DNA"/>
</dbReference>
<gene>
    <name evidence="23" type="ORF">PNOK_0640100</name>
</gene>
<dbReference type="PROSITE" id="PS51392">
    <property type="entry name" value="KEN"/>
    <property type="match status" value="1"/>
</dbReference>
<keyword evidence="14 20" id="KW-1133">Transmembrane helix</keyword>
<feature type="region of interest" description="Disordered" evidence="19">
    <location>
        <begin position="78"/>
        <end position="98"/>
    </location>
</feature>
<evidence type="ECO:0000259" key="22">
    <source>
        <dbReference type="PROSITE" id="PS51392"/>
    </source>
</evidence>
<dbReference type="STRING" id="2282107.A0A286UEJ7"/>
<dbReference type="PANTHER" id="PTHR13954:SF6">
    <property type="entry name" value="NON-SPECIFIC SERINE_THREONINE PROTEIN KINASE"/>
    <property type="match status" value="1"/>
</dbReference>
<keyword evidence="8" id="KW-0732">Signal</keyword>
<dbReference type="GO" id="GO:0070059">
    <property type="term" value="P:intrinsic apoptotic signaling pathway in response to endoplasmic reticulum stress"/>
    <property type="evidence" value="ECO:0007669"/>
    <property type="project" value="TreeGrafter"/>
</dbReference>
<keyword evidence="12" id="KW-0067">ATP-binding</keyword>
<name>A0A286UEJ7_9AGAM</name>
<evidence type="ECO:0000256" key="7">
    <source>
        <dbReference type="ARBA" id="ARBA00022723"/>
    </source>
</evidence>
<dbReference type="GO" id="GO:0046872">
    <property type="term" value="F:metal ion binding"/>
    <property type="evidence" value="ECO:0007669"/>
    <property type="project" value="UniProtKB-KW"/>
</dbReference>
<keyword evidence="4" id="KW-0723">Serine/threonine-protein kinase</keyword>
<evidence type="ECO:0000313" key="23">
    <source>
        <dbReference type="EMBL" id="PAV17915.1"/>
    </source>
</evidence>
<evidence type="ECO:0000256" key="4">
    <source>
        <dbReference type="ARBA" id="ARBA00022527"/>
    </source>
</evidence>
<comment type="caution">
    <text evidence="23">The sequence shown here is derived from an EMBL/GenBank/DDBJ whole genome shotgun (WGS) entry which is preliminary data.</text>
</comment>
<keyword evidence="13" id="KW-0460">Magnesium</keyword>
<evidence type="ECO:0000256" key="16">
    <source>
        <dbReference type="ARBA" id="ARBA00023180"/>
    </source>
</evidence>
<evidence type="ECO:0000256" key="10">
    <source>
        <dbReference type="ARBA" id="ARBA00022777"/>
    </source>
</evidence>
<keyword evidence="11" id="KW-0378">Hydrolase</keyword>
<evidence type="ECO:0000256" key="13">
    <source>
        <dbReference type="ARBA" id="ARBA00022842"/>
    </source>
</evidence>
<dbReference type="PROSITE" id="PS51257">
    <property type="entry name" value="PROKAR_LIPOPROTEIN"/>
    <property type="match status" value="1"/>
</dbReference>
<dbReference type="FunCoup" id="A0A286UEJ7">
    <property type="interactions" value="117"/>
</dbReference>
<dbReference type="CDD" id="cd10422">
    <property type="entry name" value="RNase_Ire1"/>
    <property type="match status" value="1"/>
</dbReference>
<dbReference type="FunFam" id="1.20.1440.180:FF:000002">
    <property type="entry name" value="Serine/threonine-protein kinase/endoribonuclease IRE1"/>
    <property type="match status" value="1"/>
</dbReference>
<comment type="catalytic activity">
    <reaction evidence="18">
        <text>L-seryl-[protein] + ATP = O-phospho-L-seryl-[protein] + ADP + H(+)</text>
        <dbReference type="Rhea" id="RHEA:17989"/>
        <dbReference type="Rhea" id="RHEA-COMP:9863"/>
        <dbReference type="Rhea" id="RHEA-COMP:11604"/>
        <dbReference type="ChEBI" id="CHEBI:15378"/>
        <dbReference type="ChEBI" id="CHEBI:29999"/>
        <dbReference type="ChEBI" id="CHEBI:30616"/>
        <dbReference type="ChEBI" id="CHEBI:83421"/>
        <dbReference type="ChEBI" id="CHEBI:456216"/>
        <dbReference type="EC" id="2.7.11.1"/>
    </reaction>
    <physiologicalReaction direction="left-to-right" evidence="18">
        <dbReference type="Rhea" id="RHEA:17990"/>
    </physiologicalReaction>
</comment>
<dbReference type="PROSITE" id="PS50011">
    <property type="entry name" value="PROTEIN_KINASE_DOM"/>
    <property type="match status" value="1"/>
</dbReference>